<evidence type="ECO:0000259" key="4">
    <source>
        <dbReference type="PROSITE" id="PS50862"/>
    </source>
</evidence>
<dbReference type="InterPro" id="IPR004525">
    <property type="entry name" value="EpmA"/>
</dbReference>
<protein>
    <submittedName>
        <fullName evidence="5">Elongation factor P--(R)-beta-lysine ligase</fullName>
        <ecNumber evidence="5">6.3.1.-</ecNumber>
    </submittedName>
</protein>
<dbReference type="EMBL" id="CP018632">
    <property type="protein sequence ID" value="ASJ75246.1"/>
    <property type="molecule type" value="Genomic_DNA"/>
</dbReference>
<dbReference type="GO" id="GO:0004824">
    <property type="term" value="F:lysine-tRNA ligase activity"/>
    <property type="evidence" value="ECO:0007669"/>
    <property type="project" value="InterPro"/>
</dbReference>
<accession>A0A2Z2NUS1</accession>
<dbReference type="GO" id="GO:0005524">
    <property type="term" value="F:ATP binding"/>
    <property type="evidence" value="ECO:0007669"/>
    <property type="project" value="UniProtKB-KW"/>
</dbReference>
<feature type="domain" description="Aminoacyl-transfer RNA synthetases class-II family profile" evidence="4">
    <location>
        <begin position="18"/>
        <end position="332"/>
    </location>
</feature>
<dbReference type="RefSeq" id="WP_088920184.1">
    <property type="nucleotide sequence ID" value="NZ_CP018632.1"/>
</dbReference>
<reference evidence="5 6" key="1">
    <citation type="submission" date="2016-12" db="EMBL/GenBank/DDBJ databases">
        <authorList>
            <person name="Song W.-J."/>
            <person name="Kurnit D.M."/>
        </authorList>
    </citation>
    <scope>NUCLEOTIDE SEQUENCE [LARGE SCALE GENOMIC DNA]</scope>
    <source>
        <strain evidence="5 6">IMCC3135</strain>
    </source>
</reference>
<dbReference type="Proteomes" id="UP000250079">
    <property type="component" value="Chromosome"/>
</dbReference>
<dbReference type="Gene3D" id="3.30.930.10">
    <property type="entry name" value="Bira Bifunctional Protein, Domain 2"/>
    <property type="match status" value="1"/>
</dbReference>
<dbReference type="InterPro" id="IPR004364">
    <property type="entry name" value="Aa-tRNA-synt_II"/>
</dbReference>
<proteinExistence type="predicted"/>
<dbReference type="OrthoDB" id="9802326at2"/>
<dbReference type="SUPFAM" id="SSF55681">
    <property type="entry name" value="Class II aaRS and biotin synthetases"/>
    <property type="match status" value="1"/>
</dbReference>
<dbReference type="InterPro" id="IPR045864">
    <property type="entry name" value="aa-tRNA-synth_II/BPL/LPL"/>
</dbReference>
<evidence type="ECO:0000256" key="1">
    <source>
        <dbReference type="ARBA" id="ARBA00022598"/>
    </source>
</evidence>
<dbReference type="GO" id="GO:0006430">
    <property type="term" value="P:lysyl-tRNA aminoacylation"/>
    <property type="evidence" value="ECO:0007669"/>
    <property type="project" value="InterPro"/>
</dbReference>
<dbReference type="PROSITE" id="PS50862">
    <property type="entry name" value="AA_TRNA_LIGASE_II"/>
    <property type="match status" value="1"/>
</dbReference>
<organism evidence="5 6">
    <name type="scientific">Granulosicoccus antarcticus IMCC3135</name>
    <dbReference type="NCBI Taxonomy" id="1192854"/>
    <lineage>
        <taxon>Bacteria</taxon>
        <taxon>Pseudomonadati</taxon>
        <taxon>Pseudomonadota</taxon>
        <taxon>Gammaproteobacteria</taxon>
        <taxon>Chromatiales</taxon>
        <taxon>Granulosicoccaceae</taxon>
        <taxon>Granulosicoccus</taxon>
    </lineage>
</organism>
<keyword evidence="1 5" id="KW-0436">Ligase</keyword>
<dbReference type="GO" id="GO:0005829">
    <property type="term" value="C:cytosol"/>
    <property type="evidence" value="ECO:0007669"/>
    <property type="project" value="TreeGrafter"/>
</dbReference>
<name>A0A2Z2NUS1_9GAMM</name>
<dbReference type="EC" id="6.3.1.-" evidence="5"/>
<dbReference type="AlphaFoldDB" id="A0A2Z2NUS1"/>
<keyword evidence="3" id="KW-0067">ATP-binding</keyword>
<dbReference type="KEGG" id="gai:IMCC3135_25955"/>
<evidence type="ECO:0000256" key="3">
    <source>
        <dbReference type="ARBA" id="ARBA00022840"/>
    </source>
</evidence>
<evidence type="ECO:0000313" key="5">
    <source>
        <dbReference type="EMBL" id="ASJ75246.1"/>
    </source>
</evidence>
<gene>
    <name evidence="5" type="primary">epmA</name>
    <name evidence="5" type="ORF">IMCC3135_25955</name>
</gene>
<keyword evidence="2" id="KW-0547">Nucleotide-binding</keyword>
<keyword evidence="5" id="KW-0648">Protein biosynthesis</keyword>
<dbReference type="PANTHER" id="PTHR42918">
    <property type="entry name" value="LYSYL-TRNA SYNTHETASE"/>
    <property type="match status" value="1"/>
</dbReference>
<evidence type="ECO:0000256" key="2">
    <source>
        <dbReference type="ARBA" id="ARBA00022741"/>
    </source>
</evidence>
<evidence type="ECO:0000313" key="6">
    <source>
        <dbReference type="Proteomes" id="UP000250079"/>
    </source>
</evidence>
<dbReference type="PANTHER" id="PTHR42918:SF6">
    <property type="entry name" value="ELONGATION FACTOR P--(R)-BETA-LYSINE LIGASE"/>
    <property type="match status" value="1"/>
</dbReference>
<keyword evidence="6" id="KW-1185">Reference proteome</keyword>
<dbReference type="GO" id="GO:0003746">
    <property type="term" value="F:translation elongation factor activity"/>
    <property type="evidence" value="ECO:0007669"/>
    <property type="project" value="UniProtKB-KW"/>
</dbReference>
<dbReference type="InterPro" id="IPR006195">
    <property type="entry name" value="aa-tRNA-synth_II"/>
</dbReference>
<sequence length="332" mass="37165">MNWRPGASLSSLREAALLRRSIHAWMELQGVLEVQTPALSGAAATDPHVLSIRTDSGRFLHTSPEFPMKRLLAAHACEIAESGSLERQPDLYQIATVFRAEESGRFHNTEFTLLEWYRVGMDHVELMADLETLLQSVWQAFGKSWPGVQSRRYGEEVHRLLGVWPEQMTSTDTIADYFAAADRSYPEAIATDVDAALDLFMDEFVLPEFAPDAFTLLVDYPASQSALARLGQDDQGREVAQRFELYFGQVELANGFHELSDAATQRVRFESDLLKRERLGVASVPVDEHLLDALSAGLPDCAGIALGLERLHMVLAQHEHIREVLSFDDQRA</sequence>
<keyword evidence="5" id="KW-0251">Elongation factor</keyword>
<dbReference type="Pfam" id="PF00152">
    <property type="entry name" value="tRNA-synt_2"/>
    <property type="match status" value="1"/>
</dbReference>
<dbReference type="NCBIfam" id="TIGR00462">
    <property type="entry name" value="genX"/>
    <property type="match status" value="1"/>
</dbReference>
<dbReference type="GO" id="GO:0000049">
    <property type="term" value="F:tRNA binding"/>
    <property type="evidence" value="ECO:0007669"/>
    <property type="project" value="TreeGrafter"/>
</dbReference>